<dbReference type="AlphaFoldDB" id="A0A6P1T650"/>
<dbReference type="RefSeq" id="WP_161863724.1">
    <property type="nucleotide sequence ID" value="NZ_CP046620.1"/>
</dbReference>
<feature type="chain" id="PRO_5026885263" description="Cytochrome c domain-containing protein" evidence="1">
    <location>
        <begin position="23"/>
        <end position="431"/>
    </location>
</feature>
<name>A0A6P1T650_9RHOB</name>
<evidence type="ECO:0000256" key="1">
    <source>
        <dbReference type="SAM" id="SignalP"/>
    </source>
</evidence>
<gene>
    <name evidence="2" type="ORF">GO499_19340</name>
</gene>
<dbReference type="KEGG" id="amaq:GO499_19340"/>
<evidence type="ECO:0000313" key="3">
    <source>
        <dbReference type="Proteomes" id="UP000464495"/>
    </source>
</evidence>
<sequence length="431" mass="46989">MRSVQTLALAMATGLLPLAAVGADVDPYGSNNGTFPTAEQWQGPFRIANFDFPKHQPHDRWLNGKGMGEISTGNAEAYMETLRTFVEPSVKAMIDAPLEWDHAAEGWYDMPWTAGDREPLLGAFSGQTILADAFAEFGQKAAFTNHAVIYYNDVAAGMLGRIWANPFSPDFRAIDFPEGSIVIKALGAEVTPENFPPVEGSQIWNVFAKPFDGSSNTEQVVDTRVIQFDIVVKDSIAAPGTGWVFSTYIYDKDAAGETTWDKLVPLGAMWGNDPELALQADGGTGKLMETWVNPDAPAYSSATLGWGGRLSGPMDLAERQNILFTDGTRAETMTEVSACLSCHSTGQTPFIANLYPGPNKSFPPAGQTFFLHKPGSPEWAQWYRNREGTLPFSSVEGVVGTDYNMLLTFAINTFYASTGQTEKVTRHIDVH</sequence>
<keyword evidence="1" id="KW-0732">Signal</keyword>
<proteinExistence type="predicted"/>
<dbReference type="EMBL" id="CP046620">
    <property type="protein sequence ID" value="QHQ37183.1"/>
    <property type="molecule type" value="Genomic_DNA"/>
</dbReference>
<dbReference type="Proteomes" id="UP000464495">
    <property type="component" value="Chromosome"/>
</dbReference>
<keyword evidence="3" id="KW-1185">Reference proteome</keyword>
<evidence type="ECO:0000313" key="2">
    <source>
        <dbReference type="EMBL" id="QHQ37183.1"/>
    </source>
</evidence>
<evidence type="ECO:0008006" key="4">
    <source>
        <dbReference type="Google" id="ProtNLM"/>
    </source>
</evidence>
<protein>
    <recommendedName>
        <fullName evidence="4">Cytochrome c domain-containing protein</fullName>
    </recommendedName>
</protein>
<feature type="signal peptide" evidence="1">
    <location>
        <begin position="1"/>
        <end position="22"/>
    </location>
</feature>
<accession>A0A6P1T650</accession>
<reference evidence="2 3" key="1">
    <citation type="submission" date="2019-12" db="EMBL/GenBank/DDBJ databases">
        <title>Complete genome sequence of Algicella marina strain 9Alg 56(T) isolated from the red alga Tichocarpus crinitus.</title>
        <authorList>
            <person name="Kim S.-G."/>
            <person name="Nedashkovskaya O.I."/>
        </authorList>
    </citation>
    <scope>NUCLEOTIDE SEQUENCE [LARGE SCALE GENOMIC DNA]</scope>
    <source>
        <strain evidence="2 3">9Alg 56</strain>
    </source>
</reference>
<organism evidence="2 3">
    <name type="scientific">Algicella marina</name>
    <dbReference type="NCBI Taxonomy" id="2683284"/>
    <lineage>
        <taxon>Bacteria</taxon>
        <taxon>Pseudomonadati</taxon>
        <taxon>Pseudomonadota</taxon>
        <taxon>Alphaproteobacteria</taxon>
        <taxon>Rhodobacterales</taxon>
        <taxon>Paracoccaceae</taxon>
        <taxon>Algicella</taxon>
    </lineage>
</organism>